<evidence type="ECO:0000313" key="2">
    <source>
        <dbReference type="Proteomes" id="UP000253628"/>
    </source>
</evidence>
<comment type="caution">
    <text evidence="1">The sequence shown here is derived from an EMBL/GenBank/DDBJ whole genome shotgun (WGS) entry which is preliminary data.</text>
</comment>
<reference evidence="1 2" key="1">
    <citation type="submission" date="2018-06" db="EMBL/GenBank/DDBJ databases">
        <title>Genomic Encyclopedia of Type Strains, Phase IV (KMG-IV): sequencing the most valuable type-strain genomes for metagenomic binning, comparative biology and taxonomic classification.</title>
        <authorList>
            <person name="Goeker M."/>
        </authorList>
    </citation>
    <scope>NUCLEOTIDE SEQUENCE [LARGE SCALE GENOMIC DNA]</scope>
    <source>
        <strain evidence="1 2">DSM 25520</strain>
    </source>
</reference>
<evidence type="ECO:0000313" key="1">
    <source>
        <dbReference type="EMBL" id="RBP33622.1"/>
    </source>
</evidence>
<name>A0A366H0Z8_9BURK</name>
<dbReference type="EMBL" id="QNRQ01000026">
    <property type="protein sequence ID" value="RBP33622.1"/>
    <property type="molecule type" value="Genomic_DNA"/>
</dbReference>
<organism evidence="1 2">
    <name type="scientific">Eoetvoesiella caeni</name>
    <dbReference type="NCBI Taxonomy" id="645616"/>
    <lineage>
        <taxon>Bacteria</taxon>
        <taxon>Pseudomonadati</taxon>
        <taxon>Pseudomonadota</taxon>
        <taxon>Betaproteobacteria</taxon>
        <taxon>Burkholderiales</taxon>
        <taxon>Alcaligenaceae</taxon>
        <taxon>Eoetvoesiella</taxon>
    </lineage>
</organism>
<sequence length="69" mass="8336">MKKSIETKIQEAIEAHGENFHFEFRQAWNDVWYRSPHLARPRDQAEALVKRFNAEDKTIVYRYVPWDGD</sequence>
<accession>A0A366H0Z8</accession>
<proteinExistence type="predicted"/>
<keyword evidence="2" id="KW-1185">Reference proteome</keyword>
<gene>
    <name evidence="1" type="ORF">DFR37_12613</name>
</gene>
<protein>
    <submittedName>
        <fullName evidence="1">Uncharacterized protein</fullName>
    </submittedName>
</protein>
<dbReference type="AlphaFoldDB" id="A0A366H0Z8"/>
<dbReference type="Proteomes" id="UP000253628">
    <property type="component" value="Unassembled WGS sequence"/>
</dbReference>